<evidence type="ECO:0000313" key="4">
    <source>
        <dbReference type="EMBL" id="KAL3533593.1"/>
    </source>
</evidence>
<organism evidence="4 5">
    <name type="scientific">Cinchona calisaya</name>
    <dbReference type="NCBI Taxonomy" id="153742"/>
    <lineage>
        <taxon>Eukaryota</taxon>
        <taxon>Viridiplantae</taxon>
        <taxon>Streptophyta</taxon>
        <taxon>Embryophyta</taxon>
        <taxon>Tracheophyta</taxon>
        <taxon>Spermatophyta</taxon>
        <taxon>Magnoliopsida</taxon>
        <taxon>eudicotyledons</taxon>
        <taxon>Gunneridae</taxon>
        <taxon>Pentapetalae</taxon>
        <taxon>asterids</taxon>
        <taxon>lamiids</taxon>
        <taxon>Gentianales</taxon>
        <taxon>Rubiaceae</taxon>
        <taxon>Cinchonoideae</taxon>
        <taxon>Cinchoneae</taxon>
        <taxon>Cinchona</taxon>
    </lineage>
</organism>
<feature type="repeat" description="PPR" evidence="3">
    <location>
        <begin position="96"/>
        <end position="130"/>
    </location>
</feature>
<dbReference type="InterPro" id="IPR002885">
    <property type="entry name" value="PPR_rpt"/>
</dbReference>
<accession>A0ABD3AQZ5</accession>
<protein>
    <recommendedName>
        <fullName evidence="6">Pentatricopeptide repeat-containing protein</fullName>
    </recommendedName>
</protein>
<dbReference type="Gene3D" id="1.25.40.10">
    <property type="entry name" value="Tetratricopeptide repeat domain"/>
    <property type="match status" value="2"/>
</dbReference>
<reference evidence="4 5" key="1">
    <citation type="submission" date="2024-11" db="EMBL/GenBank/DDBJ databases">
        <title>A near-complete genome assembly of Cinchona calisaya.</title>
        <authorList>
            <person name="Lian D.C."/>
            <person name="Zhao X.W."/>
            <person name="Wei L."/>
        </authorList>
    </citation>
    <scope>NUCLEOTIDE SEQUENCE [LARGE SCALE GENOMIC DNA]</scope>
    <source>
        <tissue evidence="4">Nenye</tissue>
    </source>
</reference>
<dbReference type="InterPro" id="IPR051240">
    <property type="entry name" value="Mito_RNA-Proc/Resp"/>
</dbReference>
<comment type="similarity">
    <text evidence="1">Belongs to the PPR family. P subfamily.</text>
</comment>
<dbReference type="PROSITE" id="PS51375">
    <property type="entry name" value="PPR"/>
    <property type="match status" value="2"/>
</dbReference>
<dbReference type="PANTHER" id="PTHR47933">
    <property type="entry name" value="PENTATRICOPEPTIDE REPEAT-CONTAINING PROTEIN 1, MITOCHONDRIAL"/>
    <property type="match status" value="1"/>
</dbReference>
<dbReference type="PANTHER" id="PTHR47933:SF11">
    <property type="entry name" value="PENTATRICOPEPTIDE REPEAT-CONTAINING PROTEIN 2"/>
    <property type="match status" value="1"/>
</dbReference>
<name>A0ABD3AQZ5_9GENT</name>
<evidence type="ECO:0000256" key="2">
    <source>
        <dbReference type="ARBA" id="ARBA00022737"/>
    </source>
</evidence>
<gene>
    <name evidence="4" type="ORF">ACH5RR_007114</name>
</gene>
<feature type="repeat" description="PPR" evidence="3">
    <location>
        <begin position="53"/>
        <end position="87"/>
    </location>
</feature>
<keyword evidence="5" id="KW-1185">Reference proteome</keyword>
<sequence>MKSYANPTWLCSGLCRWALQGGEHCSSFEFLRGQIYEARNVFDSMVSGGVHPNVLSYNILINGYFKKNRIDDAMHLLREMSCKRITPTTDTWLSPDVVTYNTVIKGLCLEGLMNEAKDFFNMMEESGTTPNEITYNILVHGLLKREQYDDEVGTFASELRRRTPEHIVRLKINYL</sequence>
<dbReference type="EMBL" id="JBJUIK010000003">
    <property type="protein sequence ID" value="KAL3533593.1"/>
    <property type="molecule type" value="Genomic_DNA"/>
</dbReference>
<evidence type="ECO:0000256" key="1">
    <source>
        <dbReference type="ARBA" id="ARBA00007626"/>
    </source>
</evidence>
<proteinExistence type="inferred from homology"/>
<evidence type="ECO:0000313" key="5">
    <source>
        <dbReference type="Proteomes" id="UP001630127"/>
    </source>
</evidence>
<keyword evidence="2" id="KW-0677">Repeat</keyword>
<dbReference type="Pfam" id="PF12854">
    <property type="entry name" value="PPR_1"/>
    <property type="match status" value="1"/>
</dbReference>
<dbReference type="Pfam" id="PF13041">
    <property type="entry name" value="PPR_2"/>
    <property type="match status" value="1"/>
</dbReference>
<dbReference type="Proteomes" id="UP001630127">
    <property type="component" value="Unassembled WGS sequence"/>
</dbReference>
<evidence type="ECO:0000256" key="3">
    <source>
        <dbReference type="PROSITE-ProRule" id="PRU00708"/>
    </source>
</evidence>
<dbReference type="InterPro" id="IPR011990">
    <property type="entry name" value="TPR-like_helical_dom_sf"/>
</dbReference>
<dbReference type="NCBIfam" id="TIGR00756">
    <property type="entry name" value="PPR"/>
    <property type="match status" value="2"/>
</dbReference>
<dbReference type="AlphaFoldDB" id="A0ABD3AQZ5"/>
<comment type="caution">
    <text evidence="4">The sequence shown here is derived from an EMBL/GenBank/DDBJ whole genome shotgun (WGS) entry which is preliminary data.</text>
</comment>
<evidence type="ECO:0008006" key="6">
    <source>
        <dbReference type="Google" id="ProtNLM"/>
    </source>
</evidence>